<dbReference type="EMBL" id="SRYW01000004">
    <property type="protein sequence ID" value="TGY35442.1"/>
    <property type="molecule type" value="Genomic_DNA"/>
</dbReference>
<dbReference type="EC" id="2.7.13.3" evidence="3"/>
<keyword evidence="6 14" id="KW-0597">Phosphoprotein</keyword>
<dbReference type="Gene3D" id="1.20.120.160">
    <property type="entry name" value="HPT domain"/>
    <property type="match status" value="1"/>
</dbReference>
<dbReference type="Proteomes" id="UP000306631">
    <property type="component" value="Unassembled WGS sequence"/>
</dbReference>
<evidence type="ECO:0000256" key="4">
    <source>
        <dbReference type="ARBA" id="ARBA00022475"/>
    </source>
</evidence>
<dbReference type="GO" id="GO:0009927">
    <property type="term" value="F:histidine phosphotransfer kinase activity"/>
    <property type="evidence" value="ECO:0007669"/>
    <property type="project" value="TreeGrafter"/>
</dbReference>
<evidence type="ECO:0000256" key="15">
    <source>
        <dbReference type="SAM" id="Phobius"/>
    </source>
</evidence>
<dbReference type="InterPro" id="IPR011006">
    <property type="entry name" value="CheY-like_superfamily"/>
</dbReference>
<dbReference type="InterPro" id="IPR036890">
    <property type="entry name" value="HATPase_C_sf"/>
</dbReference>
<dbReference type="Pfam" id="PF01627">
    <property type="entry name" value="Hpt"/>
    <property type="match status" value="1"/>
</dbReference>
<keyword evidence="10" id="KW-0067">ATP-binding</keyword>
<keyword evidence="11 15" id="KW-1133">Transmembrane helix</keyword>
<feature type="domain" description="Response regulatory" evidence="18">
    <location>
        <begin position="549"/>
        <end position="668"/>
    </location>
</feature>
<dbReference type="SUPFAM" id="SSF55874">
    <property type="entry name" value="ATPase domain of HSP90 chaperone/DNA topoisomerase II/histidine kinase"/>
    <property type="match status" value="1"/>
</dbReference>
<dbReference type="InterPro" id="IPR003594">
    <property type="entry name" value="HATPase_dom"/>
</dbReference>
<evidence type="ECO:0000256" key="7">
    <source>
        <dbReference type="ARBA" id="ARBA00022679"/>
    </source>
</evidence>
<sequence>MKQALACWLLLLAAGCSRDATETTTAGRREVNVAVDPAQRNLLSAPDAPARHANLADGYAQLVAAHTGLRFIERPQPDFNSAVQSICDGTTDVMLLVGPLDEHPCSGLLLSTPYYRGRAVLAVRRGTTVPASLEAMTTQRISVVKGGRHEAWLRRHHPAVQRVPLPDLRATLAAVEAGAVDASMGLDATTHPIVRRDYAGSMTLELLPDTVPASLYLLMHDRNRDIKRRIEVAMAAITLEQHTGLLHHWSQATHMMPPTSTAVLHHFRWALISIVCAVLLLAAATLWLHVTQRAALRSQRRQARFIGVMSHEVRNASQALVSTIDLLGQSRLDQTQRQLVDAAHAAGAGLRSLLGHALDYSRMRSGRFQPSLGNHDAQALARQCVMSVRPLAEKKGLILTLNVTPDPLPTLKLDADSLRQLLNNLLGNALKFTHQGRIVVSLALQSPTTGMQLRLSVSDTGIGIAPDRLPRVFEAFTQAHDSDALTSGGSGLGLSICRDLARALGGEILAHSEPGQGSRFDVVLPVSPASDALEATPGPDLSLPLSMRTLLLVEDHAINRAVVAEQLAALGARVTSVGEGTAALAAFAVTPFAAVLLDCGLADLSGYHVATTMREIERRLDRAPCRIVAFSAARSSRHTTRCEDAGMDAVLCKPLHTADLLAALQLADSDNPAAACLHPQTQLLARYAASMEEDAASLAQAVETGTLPLLRYRAHRLAGVLRILGHPDLADVANDLHELDADDPALWAESARLCSYLQPRIAALADGAITSAAAGTAATAHVPETP</sequence>
<dbReference type="GO" id="GO:0005886">
    <property type="term" value="C:plasma membrane"/>
    <property type="evidence" value="ECO:0007669"/>
    <property type="project" value="UniProtKB-SubCell"/>
</dbReference>
<dbReference type="SUPFAM" id="SSF52172">
    <property type="entry name" value="CheY-like"/>
    <property type="match status" value="1"/>
</dbReference>
<evidence type="ECO:0000256" key="6">
    <source>
        <dbReference type="ARBA" id="ARBA00022553"/>
    </source>
</evidence>
<dbReference type="CDD" id="cd00082">
    <property type="entry name" value="HisKA"/>
    <property type="match status" value="1"/>
</dbReference>
<feature type="transmembrane region" description="Helical" evidence="15">
    <location>
        <begin position="269"/>
        <end position="290"/>
    </location>
</feature>
<keyword evidence="13 15" id="KW-0472">Membrane</keyword>
<keyword evidence="7" id="KW-0808">Transferase</keyword>
<dbReference type="Pfam" id="PF00072">
    <property type="entry name" value="Response_reg"/>
    <property type="match status" value="1"/>
</dbReference>
<dbReference type="Gene3D" id="3.40.190.10">
    <property type="entry name" value="Periplasmic binding protein-like II"/>
    <property type="match status" value="2"/>
</dbReference>
<evidence type="ECO:0000259" key="18">
    <source>
        <dbReference type="PROSITE" id="PS50110"/>
    </source>
</evidence>
<dbReference type="PROSITE" id="PS51257">
    <property type="entry name" value="PROKAR_LIPOPROTEIN"/>
    <property type="match status" value="1"/>
</dbReference>
<dbReference type="GO" id="GO:0000155">
    <property type="term" value="F:phosphorelay sensor kinase activity"/>
    <property type="evidence" value="ECO:0007669"/>
    <property type="project" value="InterPro"/>
</dbReference>
<evidence type="ECO:0000256" key="9">
    <source>
        <dbReference type="ARBA" id="ARBA00022777"/>
    </source>
</evidence>
<dbReference type="InterPro" id="IPR036097">
    <property type="entry name" value="HisK_dim/P_sf"/>
</dbReference>
<dbReference type="PANTHER" id="PTHR43047:SF72">
    <property type="entry name" value="OSMOSENSING HISTIDINE PROTEIN KINASE SLN1"/>
    <property type="match status" value="1"/>
</dbReference>
<evidence type="ECO:0000256" key="3">
    <source>
        <dbReference type="ARBA" id="ARBA00012438"/>
    </source>
</evidence>
<reference evidence="19 20" key="1">
    <citation type="submission" date="2019-04" db="EMBL/GenBank/DDBJ databases">
        <title>Microbes associate with the intestines of laboratory mice.</title>
        <authorList>
            <person name="Navarre W."/>
            <person name="Wong E."/>
            <person name="Huang K."/>
            <person name="Tropini C."/>
            <person name="Ng K."/>
            <person name="Yu B."/>
        </authorList>
    </citation>
    <scope>NUCLEOTIDE SEQUENCE [LARGE SCALE GENOMIC DNA]</scope>
    <source>
        <strain evidence="19 20">NM62_B4-13</strain>
    </source>
</reference>
<feature type="signal peptide" evidence="16">
    <location>
        <begin position="1"/>
        <end position="19"/>
    </location>
</feature>
<dbReference type="PROSITE" id="PS50110">
    <property type="entry name" value="RESPONSE_REGULATORY"/>
    <property type="match status" value="1"/>
</dbReference>
<dbReference type="PRINTS" id="PR00344">
    <property type="entry name" value="BCTRLSENSOR"/>
</dbReference>
<evidence type="ECO:0000256" key="8">
    <source>
        <dbReference type="ARBA" id="ARBA00022692"/>
    </source>
</evidence>
<feature type="chain" id="PRO_5020812755" description="histidine kinase" evidence="16">
    <location>
        <begin position="20"/>
        <end position="786"/>
    </location>
</feature>
<organism evidence="19 20">
    <name type="scientific">Stenotrophomonas maltophilia</name>
    <name type="common">Pseudomonas maltophilia</name>
    <name type="synonym">Xanthomonas maltophilia</name>
    <dbReference type="NCBI Taxonomy" id="40324"/>
    <lineage>
        <taxon>Bacteria</taxon>
        <taxon>Pseudomonadati</taxon>
        <taxon>Pseudomonadota</taxon>
        <taxon>Gammaproteobacteria</taxon>
        <taxon>Lysobacterales</taxon>
        <taxon>Lysobacteraceae</taxon>
        <taxon>Stenotrophomonas</taxon>
        <taxon>Stenotrophomonas maltophilia group</taxon>
    </lineage>
</organism>
<dbReference type="SUPFAM" id="SSF53850">
    <property type="entry name" value="Periplasmic binding protein-like II"/>
    <property type="match status" value="1"/>
</dbReference>
<dbReference type="InterPro" id="IPR003661">
    <property type="entry name" value="HisK_dim/P_dom"/>
</dbReference>
<dbReference type="InterPro" id="IPR008207">
    <property type="entry name" value="Sig_transdc_His_kin_Hpt_dom"/>
</dbReference>
<keyword evidence="10" id="KW-0547">Nucleotide-binding</keyword>
<dbReference type="InterPro" id="IPR001789">
    <property type="entry name" value="Sig_transdc_resp-reg_receiver"/>
</dbReference>
<dbReference type="OrthoDB" id="9797243at2"/>
<dbReference type="Gene3D" id="1.10.287.130">
    <property type="match status" value="1"/>
</dbReference>
<evidence type="ECO:0000256" key="11">
    <source>
        <dbReference type="ARBA" id="ARBA00022989"/>
    </source>
</evidence>
<proteinExistence type="predicted"/>
<evidence type="ECO:0000256" key="5">
    <source>
        <dbReference type="ARBA" id="ARBA00022519"/>
    </source>
</evidence>
<evidence type="ECO:0000259" key="17">
    <source>
        <dbReference type="PROSITE" id="PS50109"/>
    </source>
</evidence>
<dbReference type="SMART" id="SM00387">
    <property type="entry name" value="HATPase_c"/>
    <property type="match status" value="1"/>
</dbReference>
<dbReference type="SMART" id="SM00388">
    <property type="entry name" value="HisKA"/>
    <property type="match status" value="1"/>
</dbReference>
<keyword evidence="4" id="KW-1003">Cell membrane</keyword>
<dbReference type="Gene3D" id="3.40.50.2300">
    <property type="match status" value="1"/>
</dbReference>
<keyword evidence="12" id="KW-0902">Two-component regulatory system</keyword>
<evidence type="ECO:0000256" key="2">
    <source>
        <dbReference type="ARBA" id="ARBA00004429"/>
    </source>
</evidence>
<feature type="modified residue" description="4-aspartylphosphate" evidence="14">
    <location>
        <position position="598"/>
    </location>
</feature>
<keyword evidence="8 15" id="KW-0812">Transmembrane</keyword>
<evidence type="ECO:0000256" key="16">
    <source>
        <dbReference type="SAM" id="SignalP"/>
    </source>
</evidence>
<dbReference type="PANTHER" id="PTHR43047">
    <property type="entry name" value="TWO-COMPONENT HISTIDINE PROTEIN KINASE"/>
    <property type="match status" value="1"/>
</dbReference>
<protein>
    <recommendedName>
        <fullName evidence="3">histidine kinase</fullName>
        <ecNumber evidence="3">2.7.13.3</ecNumber>
    </recommendedName>
</protein>
<dbReference type="InterPro" id="IPR036641">
    <property type="entry name" value="HPT_dom_sf"/>
</dbReference>
<gene>
    <name evidence="19" type="ORF">E5352_06930</name>
</gene>
<comment type="caution">
    <text evidence="19">The sequence shown here is derived from an EMBL/GenBank/DDBJ whole genome shotgun (WGS) entry which is preliminary data.</text>
</comment>
<evidence type="ECO:0000256" key="1">
    <source>
        <dbReference type="ARBA" id="ARBA00000085"/>
    </source>
</evidence>
<dbReference type="Pfam" id="PF02518">
    <property type="entry name" value="HATPase_c"/>
    <property type="match status" value="1"/>
</dbReference>
<keyword evidence="16" id="KW-0732">Signal</keyword>
<dbReference type="SUPFAM" id="SSF47226">
    <property type="entry name" value="Histidine-containing phosphotransfer domain, HPT domain"/>
    <property type="match status" value="1"/>
</dbReference>
<evidence type="ECO:0000256" key="10">
    <source>
        <dbReference type="ARBA" id="ARBA00022840"/>
    </source>
</evidence>
<dbReference type="FunFam" id="3.30.565.10:FF:000006">
    <property type="entry name" value="Sensor histidine kinase WalK"/>
    <property type="match status" value="1"/>
</dbReference>
<dbReference type="PROSITE" id="PS50109">
    <property type="entry name" value="HIS_KIN"/>
    <property type="match status" value="1"/>
</dbReference>
<evidence type="ECO:0000256" key="13">
    <source>
        <dbReference type="ARBA" id="ARBA00023136"/>
    </source>
</evidence>
<dbReference type="InterPro" id="IPR005467">
    <property type="entry name" value="His_kinase_dom"/>
</dbReference>
<dbReference type="AlphaFoldDB" id="A0A4S2D374"/>
<comment type="catalytic activity">
    <reaction evidence="1">
        <text>ATP + protein L-histidine = ADP + protein N-phospho-L-histidine.</text>
        <dbReference type="EC" id="2.7.13.3"/>
    </reaction>
</comment>
<evidence type="ECO:0000313" key="19">
    <source>
        <dbReference type="EMBL" id="TGY35442.1"/>
    </source>
</evidence>
<keyword evidence="9" id="KW-0418">Kinase</keyword>
<accession>A0A4S2D374</accession>
<dbReference type="Gene3D" id="3.30.565.10">
    <property type="entry name" value="Histidine kinase-like ATPase, C-terminal domain"/>
    <property type="match status" value="1"/>
</dbReference>
<feature type="domain" description="Histidine kinase" evidence="17">
    <location>
        <begin position="308"/>
        <end position="528"/>
    </location>
</feature>
<name>A0A4S2D374_STEMA</name>
<keyword evidence="5" id="KW-0997">Cell inner membrane</keyword>
<evidence type="ECO:0000256" key="12">
    <source>
        <dbReference type="ARBA" id="ARBA00023012"/>
    </source>
</evidence>
<evidence type="ECO:0000256" key="14">
    <source>
        <dbReference type="PROSITE-ProRule" id="PRU00169"/>
    </source>
</evidence>
<dbReference type="CDD" id="cd17546">
    <property type="entry name" value="REC_hyHK_CKI1_RcsC-like"/>
    <property type="match status" value="1"/>
</dbReference>
<evidence type="ECO:0000313" key="20">
    <source>
        <dbReference type="Proteomes" id="UP000306631"/>
    </source>
</evidence>
<comment type="subcellular location">
    <subcellularLocation>
        <location evidence="2">Cell inner membrane</location>
        <topology evidence="2">Multi-pass membrane protein</topology>
    </subcellularLocation>
</comment>
<dbReference type="InterPro" id="IPR004358">
    <property type="entry name" value="Sig_transdc_His_kin-like_C"/>
</dbReference>
<dbReference type="SUPFAM" id="SSF47384">
    <property type="entry name" value="Homodimeric domain of signal transducing histidine kinase"/>
    <property type="match status" value="1"/>
</dbReference>
<dbReference type="SMART" id="SM00448">
    <property type="entry name" value="REC"/>
    <property type="match status" value="1"/>
</dbReference>